<evidence type="ECO:0000256" key="1">
    <source>
        <dbReference type="SAM" id="MobiDB-lite"/>
    </source>
</evidence>
<dbReference type="Proteomes" id="UP000199518">
    <property type="component" value="Unassembled WGS sequence"/>
</dbReference>
<gene>
    <name evidence="2" type="ORF">SAMN05421753_104192</name>
</gene>
<dbReference type="RefSeq" id="WP_092048574.1">
    <property type="nucleotide sequence ID" value="NZ_FOQD01000004.1"/>
</dbReference>
<dbReference type="AlphaFoldDB" id="A0A1I3EEV1"/>
<accession>A0A1I3EEV1</accession>
<protein>
    <submittedName>
        <fullName evidence="2">Uncharacterized protein</fullName>
    </submittedName>
</protein>
<evidence type="ECO:0000313" key="3">
    <source>
        <dbReference type="Proteomes" id="UP000199518"/>
    </source>
</evidence>
<sequence length="126" mass="13002">MATATTNKTSKSDPNSRGKWNLDPTSVRAVPSSVDTALQTQIDALKGTNLPASVKAAAIAALQSSAPGKPITFGLCRSSDAGVPDCVEISNGVSRPKMISINIFRSLVREDVAAAGRAFLDTATGK</sequence>
<name>A0A1I3EEV1_9PLAN</name>
<proteinExistence type="predicted"/>
<organism evidence="2 3">
    <name type="scientific">Planctomicrobium piriforme</name>
    <dbReference type="NCBI Taxonomy" id="1576369"/>
    <lineage>
        <taxon>Bacteria</taxon>
        <taxon>Pseudomonadati</taxon>
        <taxon>Planctomycetota</taxon>
        <taxon>Planctomycetia</taxon>
        <taxon>Planctomycetales</taxon>
        <taxon>Planctomycetaceae</taxon>
        <taxon>Planctomicrobium</taxon>
    </lineage>
</organism>
<dbReference type="EMBL" id="FOQD01000004">
    <property type="protein sequence ID" value="SFH97469.1"/>
    <property type="molecule type" value="Genomic_DNA"/>
</dbReference>
<feature type="region of interest" description="Disordered" evidence="1">
    <location>
        <begin position="1"/>
        <end position="27"/>
    </location>
</feature>
<evidence type="ECO:0000313" key="2">
    <source>
        <dbReference type="EMBL" id="SFH97469.1"/>
    </source>
</evidence>
<reference evidence="3" key="1">
    <citation type="submission" date="2016-10" db="EMBL/GenBank/DDBJ databases">
        <authorList>
            <person name="Varghese N."/>
            <person name="Submissions S."/>
        </authorList>
    </citation>
    <scope>NUCLEOTIDE SEQUENCE [LARGE SCALE GENOMIC DNA]</scope>
    <source>
        <strain evidence="3">DSM 26348</strain>
    </source>
</reference>
<keyword evidence="3" id="KW-1185">Reference proteome</keyword>
<dbReference type="STRING" id="1576369.SAMN05421753_104192"/>